<comment type="caution">
    <text evidence="3">The sequence shown here is derived from an EMBL/GenBank/DDBJ whole genome shotgun (WGS) entry which is preliminary data.</text>
</comment>
<dbReference type="Proteomes" id="UP001143674">
    <property type="component" value="Unassembled WGS sequence"/>
</dbReference>
<accession>A0AAE3T444</accession>
<name>A0AAE3T444_RALSL</name>
<evidence type="ECO:0000256" key="1">
    <source>
        <dbReference type="ARBA" id="ARBA00008918"/>
    </source>
</evidence>
<dbReference type="EMBL" id="JAIVEX010000003">
    <property type="protein sequence ID" value="MDB0521458.1"/>
    <property type="molecule type" value="Genomic_DNA"/>
</dbReference>
<dbReference type="AlphaFoldDB" id="A0AAE3T444"/>
<feature type="domain" description="Coenzyme Q-binding protein COQ10 START" evidence="2">
    <location>
        <begin position="12"/>
        <end position="132"/>
    </location>
</feature>
<protein>
    <submittedName>
        <fullName evidence="3">SRPBCC family protein</fullName>
    </submittedName>
</protein>
<evidence type="ECO:0000259" key="2">
    <source>
        <dbReference type="Pfam" id="PF03364"/>
    </source>
</evidence>
<comment type="similarity">
    <text evidence="1">Belongs to the ribosome association toxin RatA family.</text>
</comment>
<evidence type="ECO:0000313" key="3">
    <source>
        <dbReference type="EMBL" id="MDB0521458.1"/>
    </source>
</evidence>
<sequence length="145" mass="16944">MPMIVVKDLIEEPIAKVWELVKNIEDYPRFMKPVREVKILSKNGDTIEAEWEIELKGSLLRWSEREICRPQDYRIDFAQIEGDLEKFEGHWDLKAVSQHATEVELLVDFEIGIPMLRDMLNPVAEKALRENAITMLRSFKAAECD</sequence>
<organism evidence="3 4">
    <name type="scientific">Ralstonia solanacearum</name>
    <name type="common">Pseudomonas solanacearum</name>
    <dbReference type="NCBI Taxonomy" id="305"/>
    <lineage>
        <taxon>Bacteria</taxon>
        <taxon>Pseudomonadati</taxon>
        <taxon>Pseudomonadota</taxon>
        <taxon>Betaproteobacteria</taxon>
        <taxon>Burkholderiales</taxon>
        <taxon>Burkholderiaceae</taxon>
        <taxon>Ralstonia</taxon>
        <taxon>Ralstonia solanacearum species complex</taxon>
    </lineage>
</organism>
<proteinExistence type="inferred from homology"/>
<dbReference type="Gene3D" id="3.30.530.20">
    <property type="match status" value="1"/>
</dbReference>
<dbReference type="RefSeq" id="WP_039565004.1">
    <property type="nucleotide sequence ID" value="NZ_JABZEH010000001.1"/>
</dbReference>
<reference evidence="3" key="1">
    <citation type="submission" date="2021-09" db="EMBL/GenBank/DDBJ databases">
        <title>Genomic analysis of Ralstonia spp.</title>
        <authorList>
            <person name="Aburjaile F."/>
            <person name="Ariute J.C."/>
            <person name="Pais A.K.L."/>
            <person name="Albuquerque G.M.R."/>
            <person name="Silva A.M.F."/>
            <person name="Brenig B."/>
            <person name="Azevedo V."/>
            <person name="Matiuzzi M."/>
            <person name="Ramos R."/>
            <person name="Goes-Neto A."/>
            <person name="Soares S."/>
            <person name="Iseppon A.M.B."/>
            <person name="Souza E."/>
            <person name="Gama M."/>
        </authorList>
    </citation>
    <scope>NUCLEOTIDE SEQUENCE</scope>
    <source>
        <strain evidence="3">B4</strain>
    </source>
</reference>
<dbReference type="InterPro" id="IPR005031">
    <property type="entry name" value="COQ10_START"/>
</dbReference>
<dbReference type="SUPFAM" id="SSF55961">
    <property type="entry name" value="Bet v1-like"/>
    <property type="match status" value="1"/>
</dbReference>
<dbReference type="Pfam" id="PF03364">
    <property type="entry name" value="Polyketide_cyc"/>
    <property type="match status" value="1"/>
</dbReference>
<evidence type="ECO:0000313" key="4">
    <source>
        <dbReference type="Proteomes" id="UP001143674"/>
    </source>
</evidence>
<gene>
    <name evidence="3" type="ORF">LBW55_07505</name>
</gene>
<dbReference type="InterPro" id="IPR023393">
    <property type="entry name" value="START-like_dom_sf"/>
</dbReference>